<comment type="subcellular location">
    <subcellularLocation>
        <location evidence="1 6">Membrane</location>
        <topology evidence="1 6">Multi-pass membrane protein</topology>
    </subcellularLocation>
</comment>
<feature type="compositionally biased region" description="Basic and acidic residues" evidence="7">
    <location>
        <begin position="429"/>
        <end position="438"/>
    </location>
</feature>
<sequence>MAGLPVHEIAVNCSFVTPIPSAPIPSLTHGKRTVETVALTLALVIVLALFFDFTNGFHDTANAMATPIATGALKPRTAVLIASILNLVGAFLSTEVAKTISGGIIKEDQISSDLFPAIIFAGLIGAITWNMFTWLLGLPSSSSHALFGGLIGATIVGVGYMAIDFSVVMSKVILPAIIAPLTAGIIAFTATKIAYVITRRYDTKPDGRDGFRIGQIFSSSLVALAHGTNDAQKTMGVITLALITAGWQSPDDTDPQTWVIIVCGVTIALGTYMGGWRIIRTLGKGLTDVKPAQGFSAETSTAATILSSSALGFALSTTQVASGSVIGSGLGRRGSIVRWRTVGRILVGWLFTLPAAGAVGAGAAFIVVSLGFWGIVLDTVIAAGIVAALFLRSRRNKVTASNAMSEVAESGTAIKVKRNPPPTRRQRAIAREEARRLAAAEAAARKAAKSGKPSGDGTKGPER</sequence>
<feature type="transmembrane region" description="Helical" evidence="6">
    <location>
        <begin position="77"/>
        <end position="94"/>
    </location>
</feature>
<dbReference type="PANTHER" id="PTHR11101">
    <property type="entry name" value="PHOSPHATE TRANSPORTER"/>
    <property type="match status" value="1"/>
</dbReference>
<dbReference type="Proteomes" id="UP001500326">
    <property type="component" value="Unassembled WGS sequence"/>
</dbReference>
<keyword evidence="3 6" id="KW-0812">Transmembrane</keyword>
<feature type="transmembrane region" description="Helical" evidence="6">
    <location>
        <begin position="144"/>
        <end position="163"/>
    </location>
</feature>
<evidence type="ECO:0000256" key="1">
    <source>
        <dbReference type="ARBA" id="ARBA00004141"/>
    </source>
</evidence>
<comment type="similarity">
    <text evidence="6">Belongs to the inorganic phosphate transporter (PiT) (TC 2.A.20) family.</text>
</comment>
<feature type="transmembrane region" description="Helical" evidence="6">
    <location>
        <begin position="342"/>
        <end position="366"/>
    </location>
</feature>
<keyword evidence="4 6" id="KW-1133">Transmembrane helix</keyword>
<keyword evidence="5 6" id="KW-0472">Membrane</keyword>
<gene>
    <name evidence="8" type="ORF">GCM10009777_20670</name>
</gene>
<evidence type="ECO:0000313" key="9">
    <source>
        <dbReference type="Proteomes" id="UP001500326"/>
    </source>
</evidence>
<evidence type="ECO:0000256" key="6">
    <source>
        <dbReference type="RuleBase" id="RU363058"/>
    </source>
</evidence>
<organism evidence="8 9">
    <name type="scientific">Microbacterium pumilum</name>
    <dbReference type="NCBI Taxonomy" id="344165"/>
    <lineage>
        <taxon>Bacteria</taxon>
        <taxon>Bacillati</taxon>
        <taxon>Actinomycetota</taxon>
        <taxon>Actinomycetes</taxon>
        <taxon>Micrococcales</taxon>
        <taxon>Microbacteriaceae</taxon>
        <taxon>Microbacterium</taxon>
    </lineage>
</organism>
<protein>
    <recommendedName>
        <fullName evidence="6">Phosphate transporter</fullName>
    </recommendedName>
</protein>
<evidence type="ECO:0000313" key="8">
    <source>
        <dbReference type="EMBL" id="GAA1986441.1"/>
    </source>
</evidence>
<dbReference type="InterPro" id="IPR001204">
    <property type="entry name" value="Phos_transporter"/>
</dbReference>
<proteinExistence type="inferred from homology"/>
<feature type="transmembrane region" description="Helical" evidence="6">
    <location>
        <begin position="114"/>
        <end position="132"/>
    </location>
</feature>
<feature type="transmembrane region" description="Helical" evidence="6">
    <location>
        <begin position="257"/>
        <end position="276"/>
    </location>
</feature>
<name>A0ABP5DU85_9MICO</name>
<keyword evidence="2 6" id="KW-0813">Transport</keyword>
<feature type="transmembrane region" description="Helical" evidence="6">
    <location>
        <begin position="372"/>
        <end position="391"/>
    </location>
</feature>
<accession>A0ABP5DU85</accession>
<evidence type="ECO:0000256" key="7">
    <source>
        <dbReference type="SAM" id="MobiDB-lite"/>
    </source>
</evidence>
<dbReference type="Pfam" id="PF01384">
    <property type="entry name" value="PHO4"/>
    <property type="match status" value="1"/>
</dbReference>
<dbReference type="PANTHER" id="PTHR11101:SF54">
    <property type="entry name" value="LOW-AFFINITY INORGANIC PHOSPHATE TRANSPORTER-RELATED"/>
    <property type="match status" value="1"/>
</dbReference>
<keyword evidence="9" id="KW-1185">Reference proteome</keyword>
<dbReference type="EMBL" id="BAAAOH010000001">
    <property type="protein sequence ID" value="GAA1986441.1"/>
    <property type="molecule type" value="Genomic_DNA"/>
</dbReference>
<evidence type="ECO:0000256" key="2">
    <source>
        <dbReference type="ARBA" id="ARBA00022448"/>
    </source>
</evidence>
<evidence type="ECO:0000256" key="3">
    <source>
        <dbReference type="ARBA" id="ARBA00022692"/>
    </source>
</evidence>
<feature type="transmembrane region" description="Helical" evidence="6">
    <location>
        <begin position="172"/>
        <end position="197"/>
    </location>
</feature>
<feature type="transmembrane region" description="Helical" evidence="6">
    <location>
        <begin position="37"/>
        <end position="57"/>
    </location>
</feature>
<feature type="region of interest" description="Disordered" evidence="7">
    <location>
        <begin position="411"/>
        <end position="463"/>
    </location>
</feature>
<reference evidence="9" key="1">
    <citation type="journal article" date="2019" name="Int. J. Syst. Evol. Microbiol.">
        <title>The Global Catalogue of Microorganisms (GCM) 10K type strain sequencing project: providing services to taxonomists for standard genome sequencing and annotation.</title>
        <authorList>
            <consortium name="The Broad Institute Genomics Platform"/>
            <consortium name="The Broad Institute Genome Sequencing Center for Infectious Disease"/>
            <person name="Wu L."/>
            <person name="Ma J."/>
        </authorList>
    </citation>
    <scope>NUCLEOTIDE SEQUENCE [LARGE SCALE GENOMIC DNA]</scope>
    <source>
        <strain evidence="9">JCM 14902</strain>
    </source>
</reference>
<comment type="caution">
    <text evidence="8">The sequence shown here is derived from an EMBL/GenBank/DDBJ whole genome shotgun (WGS) entry which is preliminary data.</text>
</comment>
<keyword evidence="6" id="KW-0592">Phosphate transport</keyword>
<evidence type="ECO:0000256" key="4">
    <source>
        <dbReference type="ARBA" id="ARBA00022989"/>
    </source>
</evidence>
<evidence type="ECO:0000256" key="5">
    <source>
        <dbReference type="ARBA" id="ARBA00023136"/>
    </source>
</evidence>